<dbReference type="InterPro" id="IPR035841">
    <property type="entry name" value="RasGAP_N_SH2"/>
</dbReference>
<evidence type="ECO:0000313" key="12">
    <source>
        <dbReference type="Proteomes" id="UP000694941"/>
    </source>
</evidence>
<dbReference type="Pfam" id="PF00018">
    <property type="entry name" value="SH3_1"/>
    <property type="match status" value="1"/>
</dbReference>
<dbReference type="RefSeq" id="XP_022256500.1">
    <property type="nucleotide sequence ID" value="XM_022400792.1"/>
</dbReference>
<feature type="domain" description="SH2" evidence="7">
    <location>
        <begin position="231"/>
        <end position="319"/>
    </location>
</feature>
<reference evidence="13" key="1">
    <citation type="submission" date="2025-08" db="UniProtKB">
        <authorList>
            <consortium name="RefSeq"/>
        </authorList>
    </citation>
    <scope>IDENTIFICATION</scope>
    <source>
        <tissue evidence="13">Muscle</tissue>
    </source>
</reference>
<dbReference type="CDD" id="cd10353">
    <property type="entry name" value="SH2_Nterm_RasGAP"/>
    <property type="match status" value="1"/>
</dbReference>
<keyword evidence="3 4" id="KW-0727">SH2 domain</keyword>
<feature type="domain" description="C2" evidence="10">
    <location>
        <begin position="460"/>
        <end position="575"/>
    </location>
</feature>
<evidence type="ECO:0000256" key="5">
    <source>
        <dbReference type="PROSITE-ProRule" id="PRU00192"/>
    </source>
</evidence>
<evidence type="ECO:0000259" key="11">
    <source>
        <dbReference type="PROSITE" id="PS50018"/>
    </source>
</evidence>
<dbReference type="PROSITE" id="PS50001">
    <property type="entry name" value="SH2"/>
    <property type="match status" value="2"/>
</dbReference>
<evidence type="ECO:0000256" key="3">
    <source>
        <dbReference type="ARBA" id="ARBA00022999"/>
    </source>
</evidence>
<dbReference type="InterPro" id="IPR035892">
    <property type="entry name" value="C2_domain_sf"/>
</dbReference>
<keyword evidence="1 5" id="KW-0728">SH3 domain</keyword>
<dbReference type="PROSITE" id="PS50004">
    <property type="entry name" value="C2"/>
    <property type="match status" value="1"/>
</dbReference>
<evidence type="ECO:0000259" key="9">
    <source>
        <dbReference type="PROSITE" id="PS50003"/>
    </source>
</evidence>
<dbReference type="CDD" id="cd11788">
    <property type="entry name" value="SH3_RasGAP"/>
    <property type="match status" value="1"/>
</dbReference>
<dbReference type="SMART" id="SM00326">
    <property type="entry name" value="SH3"/>
    <property type="match status" value="1"/>
</dbReference>
<feature type="domain" description="SH2" evidence="7">
    <location>
        <begin position="62"/>
        <end position="152"/>
    </location>
</feature>
<dbReference type="PROSITE" id="PS50018">
    <property type="entry name" value="RAS_GTPASE_ACTIV_2"/>
    <property type="match status" value="1"/>
</dbReference>
<dbReference type="Gene3D" id="2.30.30.40">
    <property type="entry name" value="SH3 Domains"/>
    <property type="match status" value="1"/>
</dbReference>
<evidence type="ECO:0000256" key="6">
    <source>
        <dbReference type="SAM" id="MobiDB-lite"/>
    </source>
</evidence>
<feature type="domain" description="Ras-GAP" evidence="11">
    <location>
        <begin position="633"/>
        <end position="827"/>
    </location>
</feature>
<dbReference type="CDD" id="cd13260">
    <property type="entry name" value="PH_RASA1"/>
    <property type="match status" value="1"/>
</dbReference>
<evidence type="ECO:0000259" key="10">
    <source>
        <dbReference type="PROSITE" id="PS50004"/>
    </source>
</evidence>
<sequence length="942" mass="107981">MADLKEELAQSRARRQAQALPGSQEDVQEGSMLDEFDPFSGETDIFEENVNISLTAPPKTQWYHGRLDRHTAEQRLQVTNKLASYLVRESDRKPGSYVLSYLGHTGINHFRITAVCGDYYIGGRQFDSLSDLIGYYTSWSDLLKKERLVHPVAPPEPVNDRKRVVAVLPYSKMPDTDEISFQKGDIFTIHNDIGDGWLWATLHRTQESGLIFEELVEELEENVDANEIYPWFHGNITKEAAVEKLAKMGPGSFLVRPSDNSPGNYSLFFHINNTIQRFRIEHRGNRYLMGGRCFDSLEAVINRYKSEQIVEGHTLGDPVLKTPCESRGLSKAQEVQRKSQDIYATLRENRESGAAKRNKDIRMTGYLNKKSQSNKKWKNLYFELQAKEQQLIYYENPKRTKPKGLIDLSYTYLYMVHDSLFERPNCFQLVEKALPCISTTYYLCASSPDTALQWLQSIKPLCAPHQRGRAPSHNVSEVRSLHLTLLEAHRLPVRLVPHPFCIISLDKVKVCRTQVKCPPDPIWEEDFLLEDIPSDIRTFCITLYNKAKRSSDIEIAEMSVDLTTLVSGEEVEDWYPLSGLSAPVLEDWGSLRVRTRYVHEVIMPQREYDALKELLLEEDLEIISVLADICHRDRAPLATAVLRVFRFEKKEAMLLKTMNDREIEHEDETSTLFRVASLTTTLMDQYMRSTAHHFLQQALQESIQKVMESRQSCELNPSKLESPSEACTNAEHLLSLLDEIIESIFAAVDSCPKTLRYICSCLQKSVMAKWPNDPLVKTRVVSCFVFLRLLCPAILNPRQFNLINDTPSETAARSLILVAKCLQNLANLVEFGAKEPWMEVINPFILKNKNRMIKFLDDISVSKNKNRMIKFLDDISNVPERPDPEETISGDPARDLATIHHICATEKAKLQNLSQNSATLRKLITVTEMLSKHKQVYMEMLR</sequence>
<keyword evidence="2" id="KW-0343">GTPase activation</keyword>
<dbReference type="InterPro" id="IPR001452">
    <property type="entry name" value="SH3_domain"/>
</dbReference>
<dbReference type="PROSITE" id="PS50003">
    <property type="entry name" value="PH_DOMAIN"/>
    <property type="match status" value="1"/>
</dbReference>
<dbReference type="InterPro" id="IPR000008">
    <property type="entry name" value="C2_dom"/>
</dbReference>
<evidence type="ECO:0000256" key="2">
    <source>
        <dbReference type="ARBA" id="ARBA00022468"/>
    </source>
</evidence>
<dbReference type="SMART" id="SM00239">
    <property type="entry name" value="C2"/>
    <property type="match status" value="1"/>
</dbReference>
<dbReference type="InterPro" id="IPR008936">
    <property type="entry name" value="Rho_GTPase_activation_prot"/>
</dbReference>
<dbReference type="SUPFAM" id="SSF50729">
    <property type="entry name" value="PH domain-like"/>
    <property type="match status" value="1"/>
</dbReference>
<dbReference type="SMART" id="SM00252">
    <property type="entry name" value="SH2"/>
    <property type="match status" value="2"/>
</dbReference>
<dbReference type="GeneID" id="106471342"/>
<dbReference type="Gene3D" id="3.30.505.10">
    <property type="entry name" value="SH2 domain"/>
    <property type="match status" value="2"/>
</dbReference>
<evidence type="ECO:0000259" key="7">
    <source>
        <dbReference type="PROSITE" id="PS50001"/>
    </source>
</evidence>
<dbReference type="InterPro" id="IPR000980">
    <property type="entry name" value="SH2"/>
</dbReference>
<dbReference type="InterPro" id="IPR036860">
    <property type="entry name" value="SH2_dom_sf"/>
</dbReference>
<dbReference type="SMART" id="SM00233">
    <property type="entry name" value="PH"/>
    <property type="match status" value="1"/>
</dbReference>
<proteinExistence type="predicted"/>
<evidence type="ECO:0000256" key="4">
    <source>
        <dbReference type="PROSITE-ProRule" id="PRU00191"/>
    </source>
</evidence>
<dbReference type="SMART" id="SM00323">
    <property type="entry name" value="RasGAP"/>
    <property type="match status" value="1"/>
</dbReference>
<dbReference type="InterPro" id="IPR001936">
    <property type="entry name" value="RasGAP_dom"/>
</dbReference>
<dbReference type="Pfam" id="PF00017">
    <property type="entry name" value="SH2"/>
    <property type="match status" value="2"/>
</dbReference>
<dbReference type="Gene3D" id="2.30.29.30">
    <property type="entry name" value="Pleckstrin-homology domain (PH domain)/Phosphotyrosine-binding domain (PTB)"/>
    <property type="match status" value="1"/>
</dbReference>
<dbReference type="InterPro" id="IPR039360">
    <property type="entry name" value="Ras_GTPase"/>
</dbReference>
<feature type="region of interest" description="Disordered" evidence="6">
    <location>
        <begin position="1"/>
        <end position="31"/>
    </location>
</feature>
<keyword evidence="12" id="KW-1185">Reference proteome</keyword>
<dbReference type="Pfam" id="PF00168">
    <property type="entry name" value="C2"/>
    <property type="match status" value="1"/>
</dbReference>
<dbReference type="SUPFAM" id="SSF48350">
    <property type="entry name" value="GTPase activation domain, GAP"/>
    <property type="match status" value="1"/>
</dbReference>
<evidence type="ECO:0000256" key="1">
    <source>
        <dbReference type="ARBA" id="ARBA00022443"/>
    </source>
</evidence>
<dbReference type="InterPro" id="IPR035652">
    <property type="entry name" value="RasGAP_SH3"/>
</dbReference>
<dbReference type="SUPFAM" id="SSF49562">
    <property type="entry name" value="C2 domain (Calcium/lipid-binding domain, CaLB)"/>
    <property type="match status" value="1"/>
</dbReference>
<dbReference type="InterPro" id="IPR011993">
    <property type="entry name" value="PH-like_dom_sf"/>
</dbReference>
<feature type="domain" description="PH" evidence="9">
    <location>
        <begin position="360"/>
        <end position="463"/>
    </location>
</feature>
<gene>
    <name evidence="13" type="primary">LOC106471342</name>
</gene>
<dbReference type="Proteomes" id="UP000694941">
    <property type="component" value="Unplaced"/>
</dbReference>
<protein>
    <submittedName>
        <fullName evidence="13">Ras GTPase-activating protein 1-like isoform X1</fullName>
    </submittedName>
</protein>
<evidence type="ECO:0000259" key="8">
    <source>
        <dbReference type="PROSITE" id="PS50002"/>
    </source>
</evidence>
<accession>A0ABM1TKU4</accession>
<dbReference type="InterPro" id="IPR001849">
    <property type="entry name" value="PH_domain"/>
</dbReference>
<feature type="domain" description="SH3" evidence="8">
    <location>
        <begin position="159"/>
        <end position="221"/>
    </location>
</feature>
<dbReference type="InterPro" id="IPR036028">
    <property type="entry name" value="SH3-like_dom_sf"/>
</dbReference>
<dbReference type="Pfam" id="PF00616">
    <property type="entry name" value="RasGAP"/>
    <property type="match status" value="2"/>
</dbReference>
<organism evidence="12 13">
    <name type="scientific">Limulus polyphemus</name>
    <name type="common">Atlantic horseshoe crab</name>
    <dbReference type="NCBI Taxonomy" id="6850"/>
    <lineage>
        <taxon>Eukaryota</taxon>
        <taxon>Metazoa</taxon>
        <taxon>Ecdysozoa</taxon>
        <taxon>Arthropoda</taxon>
        <taxon>Chelicerata</taxon>
        <taxon>Merostomata</taxon>
        <taxon>Xiphosura</taxon>
        <taxon>Limulidae</taxon>
        <taxon>Limulus</taxon>
    </lineage>
</organism>
<dbReference type="PANTHER" id="PTHR10194">
    <property type="entry name" value="RAS GTPASE-ACTIVATING PROTEINS"/>
    <property type="match status" value="1"/>
</dbReference>
<dbReference type="Pfam" id="PF00169">
    <property type="entry name" value="PH"/>
    <property type="match status" value="1"/>
</dbReference>
<dbReference type="PROSITE" id="PS50002">
    <property type="entry name" value="SH3"/>
    <property type="match status" value="1"/>
</dbReference>
<evidence type="ECO:0000313" key="13">
    <source>
        <dbReference type="RefSeq" id="XP_022256500.1"/>
    </source>
</evidence>
<dbReference type="PRINTS" id="PR00401">
    <property type="entry name" value="SH2DOMAIN"/>
</dbReference>
<dbReference type="SUPFAM" id="SSF55550">
    <property type="entry name" value="SH2 domain"/>
    <property type="match status" value="2"/>
</dbReference>
<dbReference type="Gene3D" id="2.60.40.150">
    <property type="entry name" value="C2 domain"/>
    <property type="match status" value="1"/>
</dbReference>
<dbReference type="Gene3D" id="1.10.506.10">
    <property type="entry name" value="GTPase Activation - p120gap, domain 1"/>
    <property type="match status" value="3"/>
</dbReference>
<dbReference type="SUPFAM" id="SSF50044">
    <property type="entry name" value="SH3-domain"/>
    <property type="match status" value="1"/>
</dbReference>
<dbReference type="PANTHER" id="PTHR10194:SF146">
    <property type="entry name" value="RAS GTPASE-ACTIVATING PROTEIN 1"/>
    <property type="match status" value="1"/>
</dbReference>
<name>A0ABM1TKU4_LIMPO</name>